<keyword evidence="2" id="KW-1185">Reference proteome</keyword>
<accession>A0A6S7FQM1</accession>
<evidence type="ECO:0000313" key="2">
    <source>
        <dbReference type="Proteomes" id="UP001152795"/>
    </source>
</evidence>
<proteinExistence type="predicted"/>
<dbReference type="Proteomes" id="UP001152795">
    <property type="component" value="Unassembled WGS sequence"/>
</dbReference>
<reference evidence="1" key="1">
    <citation type="submission" date="2020-04" db="EMBL/GenBank/DDBJ databases">
        <authorList>
            <person name="Alioto T."/>
            <person name="Alioto T."/>
            <person name="Gomez Garrido J."/>
        </authorList>
    </citation>
    <scope>NUCLEOTIDE SEQUENCE</scope>
    <source>
        <strain evidence="1">A484AB</strain>
    </source>
</reference>
<evidence type="ECO:0000313" key="1">
    <source>
        <dbReference type="EMBL" id="CAB3979152.1"/>
    </source>
</evidence>
<gene>
    <name evidence="1" type="ORF">PACLA_8A009068</name>
</gene>
<organism evidence="1 2">
    <name type="scientific">Paramuricea clavata</name>
    <name type="common">Red gorgonian</name>
    <name type="synonym">Violescent sea-whip</name>
    <dbReference type="NCBI Taxonomy" id="317549"/>
    <lineage>
        <taxon>Eukaryota</taxon>
        <taxon>Metazoa</taxon>
        <taxon>Cnidaria</taxon>
        <taxon>Anthozoa</taxon>
        <taxon>Octocorallia</taxon>
        <taxon>Malacalcyonacea</taxon>
        <taxon>Plexauridae</taxon>
        <taxon>Paramuricea</taxon>
    </lineage>
</organism>
<protein>
    <submittedName>
        <fullName evidence="1">Uncharacterized protein</fullName>
    </submittedName>
</protein>
<sequence>MSEVLLKLLLVKGYDQSKEELDPVEGVDQVKEEIDPVVKDEVDKVKDEIYPNNKSNNNNLFYIGQKFHTISEFDEAKAKYEELHFCELWKQGVRTLASAQKRVPKRAANADLNLQYYSHGCQFEIYIVLSHNGKAFEVVKVADAHNHSLSEQLYRHSVRLKANSKLIQHKIQISTGLPVTLKDIANLKAKAKVETNSNDLDVVVDYLKGTNGAVVEVAIDEDALLRTNFWILDCQFMCLW</sequence>
<dbReference type="OrthoDB" id="6021772at2759"/>
<dbReference type="AlphaFoldDB" id="A0A6S7FQM1"/>
<name>A0A6S7FQM1_PARCT</name>
<dbReference type="EMBL" id="CACRXK020000172">
    <property type="protein sequence ID" value="CAB3979152.1"/>
    <property type="molecule type" value="Genomic_DNA"/>
</dbReference>
<comment type="caution">
    <text evidence="1">The sequence shown here is derived from an EMBL/GenBank/DDBJ whole genome shotgun (WGS) entry which is preliminary data.</text>
</comment>